<dbReference type="OrthoDB" id="19606at2759"/>
<keyword evidence="5" id="KW-0472">Membrane</keyword>
<dbReference type="GO" id="GO:0016020">
    <property type="term" value="C:membrane"/>
    <property type="evidence" value="ECO:0007669"/>
    <property type="project" value="UniProtKB-SubCell"/>
</dbReference>
<dbReference type="GeneID" id="10507943"/>
<gene>
    <name evidence="7" type="ORF">DICPUDRAFT_155062</name>
</gene>
<dbReference type="PANTHER" id="PTHR12770">
    <property type="entry name" value="RUS1 FAMILY PROTEIN C16ORF58"/>
    <property type="match status" value="1"/>
</dbReference>
<organism evidence="7 8">
    <name type="scientific">Dictyostelium purpureum</name>
    <name type="common">Slime mold</name>
    <dbReference type="NCBI Taxonomy" id="5786"/>
    <lineage>
        <taxon>Eukaryota</taxon>
        <taxon>Amoebozoa</taxon>
        <taxon>Evosea</taxon>
        <taxon>Eumycetozoa</taxon>
        <taxon>Dictyostelia</taxon>
        <taxon>Dictyosteliales</taxon>
        <taxon>Dictyosteliaceae</taxon>
        <taxon>Dictyostelium</taxon>
    </lineage>
</organism>
<dbReference type="Pfam" id="PF04884">
    <property type="entry name" value="UVB_sens_prot"/>
    <property type="match status" value="1"/>
</dbReference>
<dbReference type="Proteomes" id="UP000001064">
    <property type="component" value="Unassembled WGS sequence"/>
</dbReference>
<evidence type="ECO:0000313" key="7">
    <source>
        <dbReference type="EMBL" id="EGC32940.1"/>
    </source>
</evidence>
<dbReference type="VEuPathDB" id="AmoebaDB:DICPUDRAFT_155062"/>
<dbReference type="EMBL" id="GL871166">
    <property type="protein sequence ID" value="EGC32940.1"/>
    <property type="molecule type" value="Genomic_DNA"/>
</dbReference>
<keyword evidence="4" id="KW-1133">Transmembrane helix</keyword>
<feature type="domain" description="Protein root UVB sensitive/RUS" evidence="6">
    <location>
        <begin position="89"/>
        <end position="325"/>
    </location>
</feature>
<evidence type="ECO:0000256" key="4">
    <source>
        <dbReference type="ARBA" id="ARBA00022989"/>
    </source>
</evidence>
<dbReference type="OMA" id="THIYCNY"/>
<accession>F0ZSZ7</accession>
<proteinExistence type="inferred from homology"/>
<comment type="similarity">
    <text evidence="2">Belongs to the RUS1 family.</text>
</comment>
<dbReference type="KEGG" id="dpp:DICPUDRAFT_155062"/>
<dbReference type="InParanoid" id="F0ZSZ7"/>
<evidence type="ECO:0000256" key="5">
    <source>
        <dbReference type="ARBA" id="ARBA00023136"/>
    </source>
</evidence>
<evidence type="ECO:0000256" key="2">
    <source>
        <dbReference type="ARBA" id="ARBA00007558"/>
    </source>
</evidence>
<protein>
    <recommendedName>
        <fullName evidence="6">Protein root UVB sensitive/RUS domain-containing protein</fullName>
    </recommendedName>
</protein>
<dbReference type="InterPro" id="IPR006968">
    <property type="entry name" value="RUS_fam"/>
</dbReference>
<dbReference type="InterPro" id="IPR054549">
    <property type="entry name" value="UVB_sens_RUS_dom"/>
</dbReference>
<dbReference type="RefSeq" id="XP_003290548.1">
    <property type="nucleotide sequence ID" value="XM_003290500.1"/>
</dbReference>
<dbReference type="AlphaFoldDB" id="F0ZSZ7"/>
<evidence type="ECO:0000259" key="6">
    <source>
        <dbReference type="Pfam" id="PF04884"/>
    </source>
</evidence>
<keyword evidence="8" id="KW-1185">Reference proteome</keyword>
<dbReference type="PANTHER" id="PTHR12770:SF31">
    <property type="entry name" value="RUS FAMILY MEMBER 1"/>
    <property type="match status" value="1"/>
</dbReference>
<evidence type="ECO:0000256" key="3">
    <source>
        <dbReference type="ARBA" id="ARBA00022692"/>
    </source>
</evidence>
<evidence type="ECO:0000313" key="8">
    <source>
        <dbReference type="Proteomes" id="UP000001064"/>
    </source>
</evidence>
<keyword evidence="3" id="KW-0812">Transmembrane</keyword>
<name>F0ZSZ7_DICPU</name>
<comment type="subcellular location">
    <subcellularLocation>
        <location evidence="1">Membrane</location>
    </subcellularLocation>
</comment>
<evidence type="ECO:0000256" key="1">
    <source>
        <dbReference type="ARBA" id="ARBA00004370"/>
    </source>
</evidence>
<reference evidence="8" key="1">
    <citation type="journal article" date="2011" name="Genome Biol.">
        <title>Comparative genomics of the social amoebae Dictyostelium discoideum and Dictyostelium purpureum.</title>
        <authorList>
            <consortium name="US DOE Joint Genome Institute (JGI-PGF)"/>
            <person name="Sucgang R."/>
            <person name="Kuo A."/>
            <person name="Tian X."/>
            <person name="Salerno W."/>
            <person name="Parikh A."/>
            <person name="Feasley C.L."/>
            <person name="Dalin E."/>
            <person name="Tu H."/>
            <person name="Huang E."/>
            <person name="Barry K."/>
            <person name="Lindquist E."/>
            <person name="Shapiro H."/>
            <person name="Bruce D."/>
            <person name="Schmutz J."/>
            <person name="Salamov A."/>
            <person name="Fey P."/>
            <person name="Gaudet P."/>
            <person name="Anjard C."/>
            <person name="Babu M.M."/>
            <person name="Basu S."/>
            <person name="Bushmanova Y."/>
            <person name="van der Wel H."/>
            <person name="Katoh-Kurasawa M."/>
            <person name="Dinh C."/>
            <person name="Coutinho P.M."/>
            <person name="Saito T."/>
            <person name="Elias M."/>
            <person name="Schaap P."/>
            <person name="Kay R.R."/>
            <person name="Henrissat B."/>
            <person name="Eichinger L."/>
            <person name="Rivero F."/>
            <person name="Putnam N.H."/>
            <person name="West C.M."/>
            <person name="Loomis W.F."/>
            <person name="Chisholm R.L."/>
            <person name="Shaulsky G."/>
            <person name="Strassmann J.E."/>
            <person name="Queller D.C."/>
            <person name="Kuspa A."/>
            <person name="Grigoriev I.V."/>
        </authorList>
    </citation>
    <scope>NUCLEOTIDE SEQUENCE [LARGE SCALE GENOMIC DNA]</scope>
    <source>
        <strain evidence="8">QSDP1</strain>
    </source>
</reference>
<sequence>MITLLNKVNQNNIKLLKSTALFQSSLQLSKFKYFSTINNNTDKNQKIIEFKNGEIKSQYLINNNNNNINQITLIKPSESTSTTLINANSISIINKAKSYFLPKGYPNSVSPDYIHYYKWLFCQNVVGSVTYVLSTHALLTTVVGMSVASALPFAAAISWVLKDGLGAFALVFFANKFSTLLDFDLKKYKFRGDILHNLGVLLEMCTPFIQGYFLPLASISNLSKGLAGLIYGSTRASLNKSFSIKDNIGDITAKYQSQSMAAYLMGMGIGSTFGLLLSGSTFSGISIVFSLSFVHMFLGYKAVKSINLKSLNKQRLSIIIDNWLLNSEILNSKIVNNNEEFIFDSKYNKEPHIKLGLSSDDKEFLNNPQEILNSINFSKSNNNNEYFIVLDKKNQKEQQISVYYLEGQQSNNYNDQYNQNLIYIKSFFHSHIIRNEILNNPTKSSEEIFKISQEKVDEKYQFFINDLIKSSQWNINPNTILMMEIGESKFKLN</sequence>
<dbReference type="eggNOG" id="KOG4249">
    <property type="taxonomic scope" value="Eukaryota"/>
</dbReference>